<protein>
    <submittedName>
        <fullName evidence="1">Uncharacterized protein</fullName>
    </submittedName>
</protein>
<keyword evidence="2" id="KW-1185">Reference proteome</keyword>
<dbReference type="Proteomes" id="UP000199035">
    <property type="component" value="Unassembled WGS sequence"/>
</dbReference>
<dbReference type="AlphaFoldDB" id="A0A1H3NTB8"/>
<reference evidence="2" key="1">
    <citation type="submission" date="2016-10" db="EMBL/GenBank/DDBJ databases">
        <authorList>
            <person name="Varghese N."/>
            <person name="Submissions S."/>
        </authorList>
    </citation>
    <scope>NUCLEOTIDE SEQUENCE [LARGE SCALE GENOMIC DNA]</scope>
    <source>
        <strain evidence="2">ANC 5109</strain>
    </source>
</reference>
<name>A0A1H3NTB8_9GAMM</name>
<dbReference type="EMBL" id="FNPK01000066">
    <property type="protein sequence ID" value="SDY92003.1"/>
    <property type="molecule type" value="Genomic_DNA"/>
</dbReference>
<accession>A0A1H3NTB8</accession>
<proteinExistence type="predicted"/>
<gene>
    <name evidence="1" type="ORF">SAMN05421643_1661</name>
</gene>
<evidence type="ECO:0000313" key="1">
    <source>
        <dbReference type="EMBL" id="SDY92003.1"/>
    </source>
</evidence>
<evidence type="ECO:0000313" key="2">
    <source>
        <dbReference type="Proteomes" id="UP000199035"/>
    </source>
</evidence>
<sequence>MLYQELNTKNPGRMLGFFIMYLVEKIKSLEDYLQNRGLIKTIVVINI</sequence>
<organism evidence="1 2">
    <name type="scientific">Acinetobacter kyonggiensis</name>
    <dbReference type="NCBI Taxonomy" id="595670"/>
    <lineage>
        <taxon>Bacteria</taxon>
        <taxon>Pseudomonadati</taxon>
        <taxon>Pseudomonadota</taxon>
        <taxon>Gammaproteobacteria</taxon>
        <taxon>Moraxellales</taxon>
        <taxon>Moraxellaceae</taxon>
        <taxon>Acinetobacter</taxon>
    </lineage>
</organism>